<dbReference type="InterPro" id="IPR019752">
    <property type="entry name" value="Pyrv/ketoisovalerate_OxRed_cat"/>
</dbReference>
<dbReference type="EMBL" id="FCOA02000002">
    <property type="protein sequence ID" value="SAK47001.1"/>
    <property type="molecule type" value="Genomic_DNA"/>
</dbReference>
<dbReference type="SUPFAM" id="SSF52922">
    <property type="entry name" value="TK C-terminal domain-like"/>
    <property type="match status" value="1"/>
</dbReference>
<dbReference type="InterPro" id="IPR029061">
    <property type="entry name" value="THDP-binding"/>
</dbReference>
<feature type="domain" description="DUF6537" evidence="9">
    <location>
        <begin position="960"/>
        <end position="1162"/>
    </location>
</feature>
<keyword evidence="4" id="KW-0560">Oxidoreductase</keyword>
<evidence type="ECO:0000259" key="7">
    <source>
        <dbReference type="Pfam" id="PF01558"/>
    </source>
</evidence>
<dbReference type="PANTHER" id="PTHR48084:SF3">
    <property type="entry name" value="SUBUNIT OF PYRUVATE:FLAVODOXIN OXIDOREDUCTASE"/>
    <property type="match status" value="1"/>
</dbReference>
<evidence type="ECO:0000256" key="6">
    <source>
        <dbReference type="ARBA" id="ARBA00023014"/>
    </source>
</evidence>
<dbReference type="InterPro" id="IPR002869">
    <property type="entry name" value="Pyrv_flavodox_OxRed_cen"/>
</dbReference>
<dbReference type="Gene3D" id="3.40.50.970">
    <property type="match status" value="2"/>
</dbReference>
<dbReference type="GO" id="GO:0044281">
    <property type="term" value="P:small molecule metabolic process"/>
    <property type="evidence" value="ECO:0007669"/>
    <property type="project" value="UniProtKB-ARBA"/>
</dbReference>
<dbReference type="GO" id="GO:0030976">
    <property type="term" value="F:thiamine pyrophosphate binding"/>
    <property type="evidence" value="ECO:0007669"/>
    <property type="project" value="InterPro"/>
</dbReference>
<dbReference type="InterPro" id="IPR011766">
    <property type="entry name" value="TPP_enzyme_TPP-bd"/>
</dbReference>
<feature type="domain" description="Pyruvate/ketoisovalerate oxidoreductase catalytic" evidence="7">
    <location>
        <begin position="748"/>
        <end position="933"/>
    </location>
</feature>
<dbReference type="Pfam" id="PF20169">
    <property type="entry name" value="DUF6537"/>
    <property type="match status" value="1"/>
</dbReference>
<dbReference type="PANTHER" id="PTHR48084">
    <property type="entry name" value="2-OXOGLUTARATE OXIDOREDUCTASE SUBUNIT KORB-RELATED"/>
    <property type="match status" value="1"/>
</dbReference>
<dbReference type="Pfam" id="PF01558">
    <property type="entry name" value="POR"/>
    <property type="match status" value="1"/>
</dbReference>
<dbReference type="GO" id="GO:0045333">
    <property type="term" value="P:cellular respiration"/>
    <property type="evidence" value="ECO:0007669"/>
    <property type="project" value="UniProtKB-ARBA"/>
</dbReference>
<evidence type="ECO:0000313" key="10">
    <source>
        <dbReference type="EMBL" id="SAK47001.1"/>
    </source>
</evidence>
<dbReference type="GO" id="GO:0016625">
    <property type="term" value="F:oxidoreductase activity, acting on the aldehyde or oxo group of donors, iron-sulfur protein as acceptor"/>
    <property type="evidence" value="ECO:0007669"/>
    <property type="project" value="UniProtKB-ARBA"/>
</dbReference>
<gene>
    <name evidence="10" type="ORF">AWB79_01196</name>
</gene>
<keyword evidence="6" id="KW-0411">Iron-sulfur</keyword>
<evidence type="ECO:0000256" key="3">
    <source>
        <dbReference type="ARBA" id="ARBA00022982"/>
    </source>
</evidence>
<protein>
    <submittedName>
        <fullName evidence="10">Indolepyruvate ferredoxin oxidoreductase</fullName>
    </submittedName>
</protein>
<evidence type="ECO:0000259" key="9">
    <source>
        <dbReference type="Pfam" id="PF20169"/>
    </source>
</evidence>
<evidence type="ECO:0000256" key="2">
    <source>
        <dbReference type="ARBA" id="ARBA00022485"/>
    </source>
</evidence>
<dbReference type="CDD" id="cd07034">
    <property type="entry name" value="TPP_PYR_PFOR_IOR-alpha_like"/>
    <property type="match status" value="1"/>
</dbReference>
<dbReference type="SUPFAM" id="SSF53323">
    <property type="entry name" value="Pyruvate-ferredoxin oxidoreductase, PFOR, domain III"/>
    <property type="match status" value="1"/>
</dbReference>
<dbReference type="RefSeq" id="WP_061166427.1">
    <property type="nucleotide sequence ID" value="NZ_FCOA02000002.1"/>
</dbReference>
<dbReference type="InterPro" id="IPR002880">
    <property type="entry name" value="Pyrv_Fd/Flavodoxin_OxRdtase_N"/>
</dbReference>
<dbReference type="SUPFAM" id="SSF52518">
    <property type="entry name" value="Thiamin diphosphate-binding fold (THDP-binding)"/>
    <property type="match status" value="2"/>
</dbReference>
<proteinExistence type="predicted"/>
<feature type="domain" description="Thiamine pyrophosphate enzyme TPP-binding" evidence="8">
    <location>
        <begin position="475"/>
        <end position="622"/>
    </location>
</feature>
<evidence type="ECO:0000259" key="8">
    <source>
        <dbReference type="Pfam" id="PF02775"/>
    </source>
</evidence>
<evidence type="ECO:0000256" key="4">
    <source>
        <dbReference type="ARBA" id="ARBA00023002"/>
    </source>
</evidence>
<accession>A0A157ZNE0</accession>
<dbReference type="InterPro" id="IPR046667">
    <property type="entry name" value="DUF6537"/>
</dbReference>
<dbReference type="NCBIfam" id="NF009588">
    <property type="entry name" value="PRK13029.1"/>
    <property type="match status" value="1"/>
</dbReference>
<evidence type="ECO:0000256" key="1">
    <source>
        <dbReference type="ARBA" id="ARBA00022448"/>
    </source>
</evidence>
<dbReference type="InterPro" id="IPR009014">
    <property type="entry name" value="Transketo_C/PFOR_II"/>
</dbReference>
<keyword evidence="11" id="KW-1185">Reference proteome</keyword>
<keyword evidence="5" id="KW-0408">Iron</keyword>
<reference evidence="10" key="1">
    <citation type="submission" date="2016-01" db="EMBL/GenBank/DDBJ databases">
        <authorList>
            <person name="Peeters C."/>
        </authorList>
    </citation>
    <scope>NUCLEOTIDE SEQUENCE</scope>
    <source>
        <strain evidence="10">LMG 29322</strain>
    </source>
</reference>
<name>A0A157ZNE0_9BURK</name>
<dbReference type="GO" id="GO:0051539">
    <property type="term" value="F:4 iron, 4 sulfur cluster binding"/>
    <property type="evidence" value="ECO:0007669"/>
    <property type="project" value="UniProtKB-KW"/>
</dbReference>
<keyword evidence="2" id="KW-0004">4Fe-4S</keyword>
<dbReference type="Gene3D" id="3.40.920.10">
    <property type="entry name" value="Pyruvate-ferredoxin oxidoreductase, PFOR, domain III"/>
    <property type="match status" value="1"/>
</dbReference>
<keyword evidence="3" id="KW-0249">Electron transport</keyword>
<dbReference type="InterPro" id="IPR051457">
    <property type="entry name" value="2-oxoacid:Fd_oxidoreductase"/>
</dbReference>
<comment type="caution">
    <text evidence="10">The sequence shown here is derived from an EMBL/GenBank/DDBJ whole genome shotgun (WGS) entry which is preliminary data.</text>
</comment>
<dbReference type="OrthoDB" id="9803617at2"/>
<dbReference type="NCBIfam" id="NF009589">
    <property type="entry name" value="PRK13030.1"/>
    <property type="match status" value="1"/>
</dbReference>
<evidence type="ECO:0000313" key="11">
    <source>
        <dbReference type="Proteomes" id="UP000054851"/>
    </source>
</evidence>
<dbReference type="Pfam" id="PF02775">
    <property type="entry name" value="TPP_enzyme_C"/>
    <property type="match status" value="1"/>
</dbReference>
<keyword evidence="2" id="KW-0479">Metal-binding</keyword>
<dbReference type="AlphaFoldDB" id="A0A157ZNE0"/>
<evidence type="ECO:0000256" key="5">
    <source>
        <dbReference type="ARBA" id="ARBA00023004"/>
    </source>
</evidence>
<sequence length="1178" mass="129592">MNAPDRAALAAATVSLDDKYTLEKGRVYISGTQALVRLPMLQKARDRRAGLNTAGFISGYRGSPLGALDQSLWKAKKHLKDNDIVFQPGVNEDLAATSIWGTQQVNLWPGAERDGVFGMWYGKGPGVDRTGDVFKHANSAGTDKHGGVLVLAGDDHAAKSSSVAHQSDHAFIAAGIPVLYPSNVQEYLDYGLHGWAMSRYSGLWVAMKCVTDVVESTASIDLDPDRVEIVTPADYAMPEGGLNIRWPDSPLAQEARLLDEKWYAALAYVRANKLNRVVIDSDKPRFGIITAGKAYLDVRQALVDLGLDDATCAQIGLRVLKVGCVWPLDAQDARAFATGLEEILVVEEKRQILEYALKEELYNWREDVRPRIYGKFDERDNEGGEWSVPRGDWLLPAHYELSPALIAKAIARRLARADLPEDVRARMLARVETIEAKEREAIKPRVDVERKPWFCSGCPHNTSTRVPEGSRALAGIGCHYMSMWMDRKTETFSQMGGEGVAWIGQMHFHSDKHVFVNLGDGTYFHSGLLAVRAAIAANANITYKILYNDAVAMTGGQPVDGVLTVPQIAHQVSAEGAKRIVIVTDEPQKYDAKIALPEGVNVHHRDELDRIQRELRDTQGTTILIYDQTCATEKRRRRKRGTYPDPARRAFINEAVCEGCGDCSVQSNCLSVEPMDTPLGTKRKINQSSCNKDFSCVKGFCPSFVTAEGAQVRKPRASKESKPDFDKLPLPTLPALSKPYGILVTGVGGTGVVTIGGLIGMAAHIERKGVTVLDMAGLAQKGGAVLSHVQIAPEPQALHATRIATGEARLVIGCDVIVSASNDVLSRTRHGMTQAAINSGATPTAEFVTNAQWTFPAAQTEQALTQSIGAGCAFIDANALALKLLGDTIYSNPLLLGFAWQKGWLPLELESLKRAIELNGVAVEKNVLAFNWGRHVAQHGVGDLIKSTQQAIVMKMPESLENVIATREALLTAYQNEAYARSYRSVIERIRDKENALNAKLPLTRAIAVNLAKLMAYKDEYEVARLYADPAYLDKLREQFEGEPGRDYKLMFHLAPPLFAKRDEHGHLVKQRFGAWMLPAFRVLAKLKGLRGTSLDVFGKTEERRTERRLIADYLALVDEFCATLDVDRFDTALQLAKLPDAIRGFGHVKERNMAAAAQKRERLLESYRTPVPMAATA</sequence>
<keyword evidence="1" id="KW-0813">Transport</keyword>
<organism evidence="10 11">
    <name type="scientific">Caballeronia hypogeia</name>
    <dbReference type="NCBI Taxonomy" id="1777140"/>
    <lineage>
        <taxon>Bacteria</taxon>
        <taxon>Pseudomonadati</taxon>
        <taxon>Pseudomonadota</taxon>
        <taxon>Betaproteobacteria</taxon>
        <taxon>Burkholderiales</taxon>
        <taxon>Burkholderiaceae</taxon>
        <taxon>Caballeronia</taxon>
    </lineage>
</organism>
<dbReference type="Proteomes" id="UP000054851">
    <property type="component" value="Unassembled WGS sequence"/>
</dbReference>
<dbReference type="STRING" id="1777140.AWB79_01196"/>